<evidence type="ECO:0000256" key="14">
    <source>
        <dbReference type="SAM" id="MobiDB-lite"/>
    </source>
</evidence>
<dbReference type="InterPro" id="IPR029044">
    <property type="entry name" value="Nucleotide-diphossugar_trans"/>
</dbReference>
<keyword evidence="7 15" id="KW-1133">Transmembrane helix</keyword>
<feature type="transmembrane region" description="Helical" evidence="15">
    <location>
        <begin position="381"/>
        <end position="400"/>
    </location>
</feature>
<dbReference type="EMBL" id="JH818604">
    <property type="protein sequence ID" value="EKC23809.1"/>
    <property type="molecule type" value="Genomic_DNA"/>
</dbReference>
<dbReference type="GO" id="GO:0005886">
    <property type="term" value="C:plasma membrane"/>
    <property type="evidence" value="ECO:0007669"/>
    <property type="project" value="UniProtKB-SubCell"/>
</dbReference>
<dbReference type="SUPFAM" id="SSF52540">
    <property type="entry name" value="P-loop containing nucleoside triphosphate hydrolases"/>
    <property type="match status" value="1"/>
</dbReference>
<comment type="catalytic activity">
    <reaction evidence="12">
        <text>[(1-&gt;4)-N-acetyl-beta-D-glucosaminyl](n) + UDP-N-acetyl-alpha-D-glucosamine = [(1-&gt;4)-N-acetyl-beta-D-glucosaminyl](n+1) + UDP + H(+)</text>
        <dbReference type="Rhea" id="RHEA:16637"/>
        <dbReference type="Rhea" id="RHEA-COMP:9593"/>
        <dbReference type="Rhea" id="RHEA-COMP:9595"/>
        <dbReference type="ChEBI" id="CHEBI:15378"/>
        <dbReference type="ChEBI" id="CHEBI:17029"/>
        <dbReference type="ChEBI" id="CHEBI:57705"/>
        <dbReference type="ChEBI" id="CHEBI:58223"/>
        <dbReference type="EC" id="2.4.1.16"/>
    </reaction>
</comment>
<comment type="similarity">
    <text evidence="13">Belongs to the TRAFAC class myosin-kinesin ATPase superfamily. Myosin family.</text>
</comment>
<keyword evidence="13" id="KW-0518">Myosin</keyword>
<dbReference type="HOGENOM" id="CLU_242821_0_0_1"/>
<dbReference type="GO" id="GO:0016459">
    <property type="term" value="C:myosin complex"/>
    <property type="evidence" value="ECO:0007669"/>
    <property type="project" value="UniProtKB-KW"/>
</dbReference>
<feature type="compositionally biased region" description="Acidic residues" evidence="14">
    <location>
        <begin position="183"/>
        <end position="198"/>
    </location>
</feature>
<reference evidence="16" key="1">
    <citation type="journal article" date="2012" name="Nature">
        <title>The oyster genome reveals stress adaptation and complexity of shell formation.</title>
        <authorList>
            <person name="Zhang G."/>
            <person name="Fang X."/>
            <person name="Guo X."/>
            <person name="Li L."/>
            <person name="Luo R."/>
            <person name="Xu F."/>
            <person name="Yang P."/>
            <person name="Zhang L."/>
            <person name="Wang X."/>
            <person name="Qi H."/>
            <person name="Xiong Z."/>
            <person name="Que H."/>
            <person name="Xie Y."/>
            <person name="Holland P.W."/>
            <person name="Paps J."/>
            <person name="Zhu Y."/>
            <person name="Wu F."/>
            <person name="Chen Y."/>
            <person name="Wang J."/>
            <person name="Peng C."/>
            <person name="Meng J."/>
            <person name="Yang L."/>
            <person name="Liu J."/>
            <person name="Wen B."/>
            <person name="Zhang N."/>
            <person name="Huang Z."/>
            <person name="Zhu Q."/>
            <person name="Feng Y."/>
            <person name="Mount A."/>
            <person name="Hedgecock D."/>
            <person name="Xu Z."/>
            <person name="Liu Y."/>
            <person name="Domazet-Loso T."/>
            <person name="Du Y."/>
            <person name="Sun X."/>
            <person name="Zhang S."/>
            <person name="Liu B."/>
            <person name="Cheng P."/>
            <person name="Jiang X."/>
            <person name="Li J."/>
            <person name="Fan D."/>
            <person name="Wang W."/>
            <person name="Fu W."/>
            <person name="Wang T."/>
            <person name="Wang B."/>
            <person name="Zhang J."/>
            <person name="Peng Z."/>
            <person name="Li Y."/>
            <person name="Li N."/>
            <person name="Wang J."/>
            <person name="Chen M."/>
            <person name="He Y."/>
            <person name="Tan F."/>
            <person name="Song X."/>
            <person name="Zheng Q."/>
            <person name="Huang R."/>
            <person name="Yang H."/>
            <person name="Du X."/>
            <person name="Chen L."/>
            <person name="Yang M."/>
            <person name="Gaffney P.M."/>
            <person name="Wang S."/>
            <person name="Luo L."/>
            <person name="She Z."/>
            <person name="Ming Y."/>
            <person name="Huang W."/>
            <person name="Zhang S."/>
            <person name="Huang B."/>
            <person name="Zhang Y."/>
            <person name="Qu T."/>
            <person name="Ni P."/>
            <person name="Miao G."/>
            <person name="Wang J."/>
            <person name="Wang Q."/>
            <person name="Steinberg C.E."/>
            <person name="Wang H."/>
            <person name="Li N."/>
            <person name="Qian L."/>
            <person name="Zhang G."/>
            <person name="Li Y."/>
            <person name="Yang H."/>
            <person name="Liu X."/>
            <person name="Wang J."/>
            <person name="Yin Y."/>
            <person name="Wang J."/>
        </authorList>
    </citation>
    <scope>NUCLEOTIDE SEQUENCE [LARGE SCALE GENOMIC DNA]</scope>
    <source>
        <strain evidence="16">05x7-T-G4-1.051#20</strain>
    </source>
</reference>
<dbReference type="InterPro" id="IPR027417">
    <property type="entry name" value="P-loop_NTPase"/>
</dbReference>
<keyword evidence="9 15" id="KW-0472">Membrane</keyword>
<dbReference type="PANTHER" id="PTHR22914">
    <property type="entry name" value="CHITIN SYNTHASE"/>
    <property type="match status" value="1"/>
</dbReference>
<dbReference type="InterPro" id="IPR004835">
    <property type="entry name" value="Chitin_synth"/>
</dbReference>
<feature type="transmembrane region" description="Helical" evidence="15">
    <location>
        <begin position="342"/>
        <end position="375"/>
    </location>
</feature>
<feature type="compositionally biased region" description="Pro residues" evidence="14">
    <location>
        <begin position="233"/>
        <end position="243"/>
    </location>
</feature>
<dbReference type="Gene3D" id="1.20.5.4820">
    <property type="match status" value="1"/>
</dbReference>
<evidence type="ECO:0000256" key="5">
    <source>
        <dbReference type="ARBA" id="ARBA00022679"/>
    </source>
</evidence>
<evidence type="ECO:0000256" key="7">
    <source>
        <dbReference type="ARBA" id="ARBA00022989"/>
    </source>
</evidence>
<dbReference type="FunFam" id="3.90.550.10:FF:000139">
    <property type="entry name" value="Chitin synthase 8"/>
    <property type="match status" value="1"/>
</dbReference>
<dbReference type="GO" id="GO:0004100">
    <property type="term" value="F:chitin synthase activity"/>
    <property type="evidence" value="ECO:0007669"/>
    <property type="project" value="UniProtKB-EC"/>
</dbReference>
<evidence type="ECO:0000256" key="10">
    <source>
        <dbReference type="ARBA" id="ARBA00023180"/>
    </source>
</evidence>
<feature type="compositionally biased region" description="Low complexity" evidence="14">
    <location>
        <begin position="220"/>
        <end position="232"/>
    </location>
</feature>
<keyword evidence="10" id="KW-0325">Glycoprotein</keyword>
<evidence type="ECO:0000256" key="8">
    <source>
        <dbReference type="ARBA" id="ARBA00023054"/>
    </source>
</evidence>
<evidence type="ECO:0000256" key="11">
    <source>
        <dbReference type="ARBA" id="ARBA00046329"/>
    </source>
</evidence>
<evidence type="ECO:0000256" key="4">
    <source>
        <dbReference type="ARBA" id="ARBA00022676"/>
    </source>
</evidence>
<sequence length="1641" mass="188257">MAPDQLEETLVRGQLKYNGISEICRIRKDGYPSRILIEDFIKRYKPLFSFKQSGNKDMVKTILDGTLPVGLRDKYHIGKHKVFMKESVNSHIERVHFIRQKWAASVIADRLKKNCEVQKRERLKKEQEEKERKRKLEEERKRKKEEEERNRKTEDQQGKDRERTAGSSSSNGIGNSYRRTADDSESDDTDKNESDEEPIDKQRFKDLRGTKKLKEREKISSSTESSSGSGSYDPPPPSPPPPRRGSVKKEQPGPPPKPKTNFWDIFQVIAREKKTQDVHTHTSLRIIKVLTFIALFLMLLACLVIQKISLATLISELRPDREGDHDTTDSVSERTKESSVRYMLTLIAVCTPYLLIFICVVIEILHSIGLCLLVFHLLPDLGAVQGIGLLSAVAIVPSLLKPLFSNDTDNDKESHRVIQKIFCFVLDLLAFFVQLSAIPVLIVPYTQLFVNPLYCGILLEQHLVLNRKRHNRRIVIDPQNGGFKLTETDQKSGSTEKTSEMAKEIPPMIYACATMWHENRLEIVQILKSLFRMDKDQFMRKQAYAMAGYKNMQEIEYYEFEAHILFDDAFEQDDNEEMVPNSFVRLYASLMNEAASAVHSKLIELPPPFVIPSHYGGQVIFTMPGGNLIYTHLKDKVKIRHRKRWSQVMYMYYLLGYRIVKECQTLVLNALETQDPTKLAVWGDRLNKATGITGKSEIFQMLDEEVLFRAENTFLLALDGDVDFTPGAVRLLLDRMKKNPRVGASCGRIHPIGSGPMVWYQKFEYAVAHWLQKSTEHVLGCVLCSPGCFSLFRGSALMDDNVMRKYTILPTEASHHLMYDQGEDRWLCTLLLQQGYRVDYAAASDAFTYAPEGFNEYFNQRRRWTPSTIANILDLLQDGRNTVASNNNISWLYIVYQAALMVSTIIGPATVLMMIAGALLTVFSIDLVTSYIVSLIPAIIFFIICFVFDSKIQLIVAQILSGVYVFIMMVVFVGAIITAVTLTPYHPSVIFLSGLVFIFLIAAAFHPREFHNLIFGILYFLWVPSGFLVLVIYSLCNLHVVSWGTREVPKKKTKAELAQEEADKKAKEEQKKKDSFWNKFFPFFNLVQDLKQTITEKVTSDKGKEHDKLTEVLIKMNENLEKITKKKDDGVELEDVVVEENKPKKKEKKSVRFSDKNEEKELEEFDEETYMEQKEEKKKRDDLVNPAWVEDKTFSGGELMQMNNEERNFWEGFVNKYLYPLEKNKEKEKKDLENLMELRNNVCGGMALINILWVAINFMFQYKKPTVIDIPLSYGKEEEDLDEQQAENVLKVDVVGLMFIIFFLFILLIQFLGMIVHRWGTFMHLIAITEIPSPFGKTVSDVEMSGDSFKKGKGKIALEFCEKMMAEPMPDYPSDDESIEEDRKEQERKLVREQIINNAETGTKDRAGQLNLGASLRNTMMGRESMRESYSNQLRRSAHQVSMDNADFLKKSMNFLKEANLPKEDKTTGVRYRKKGQVLNPNIGKTLPENESSGVRRFGSTAPAQRDFIEKIQKNRSLAEKYKLNASQKNVGENLGRSFRGGENVNMEDDDIYDEIPATGTLSRLWAKKLRNFNQPSSTQRNGRNSGFAKRNTTDYRTNGFKIDDTSLSPSSYEMKYSQYFDEFPYWLLASTGLVAAVSGC</sequence>
<keyword evidence="4" id="KW-0328">Glycosyltransferase</keyword>
<evidence type="ECO:0000256" key="6">
    <source>
        <dbReference type="ARBA" id="ARBA00022692"/>
    </source>
</evidence>
<feature type="compositionally biased region" description="Polar residues" evidence="14">
    <location>
        <begin position="1573"/>
        <end position="1585"/>
    </location>
</feature>
<keyword evidence="3" id="KW-1003">Cell membrane</keyword>
<feature type="compositionally biased region" description="Low complexity" evidence="14">
    <location>
        <begin position="166"/>
        <end position="176"/>
    </location>
</feature>
<dbReference type="GO" id="GO:0006031">
    <property type="term" value="P:chitin biosynthetic process"/>
    <property type="evidence" value="ECO:0007669"/>
    <property type="project" value="TreeGrafter"/>
</dbReference>
<evidence type="ECO:0000256" key="1">
    <source>
        <dbReference type="ARBA" id="ARBA00004651"/>
    </source>
</evidence>
<dbReference type="InParanoid" id="K1PXJ0"/>
<comment type="subcellular location">
    <subcellularLocation>
        <location evidence="1">Cell membrane</location>
        <topology evidence="1">Multi-pass membrane protein</topology>
    </subcellularLocation>
</comment>
<dbReference type="EC" id="2.4.1.16" evidence="2"/>
<dbReference type="GO" id="GO:0003774">
    <property type="term" value="F:cytoskeletal motor activity"/>
    <property type="evidence" value="ECO:0007669"/>
    <property type="project" value="InterPro"/>
</dbReference>
<comment type="caution">
    <text evidence="13">Lacks conserved residue(s) required for the propagation of feature annotation.</text>
</comment>
<evidence type="ECO:0000256" key="3">
    <source>
        <dbReference type="ARBA" id="ARBA00022475"/>
    </source>
</evidence>
<feature type="compositionally biased region" description="Basic and acidic residues" evidence="14">
    <location>
        <begin position="199"/>
        <end position="219"/>
    </location>
</feature>
<keyword evidence="5" id="KW-0808">Transferase</keyword>
<feature type="transmembrane region" description="Helical" evidence="15">
    <location>
        <begin position="960"/>
        <end position="982"/>
    </location>
</feature>
<protein>
    <recommendedName>
        <fullName evidence="2">chitin synthase</fullName>
        <ecNumber evidence="2">2.4.1.16</ecNumber>
    </recommendedName>
</protein>
<dbReference type="PANTHER" id="PTHR22914:SF42">
    <property type="entry name" value="CHITIN SYNTHASE"/>
    <property type="match status" value="1"/>
</dbReference>
<evidence type="ECO:0000256" key="12">
    <source>
        <dbReference type="ARBA" id="ARBA00048014"/>
    </source>
</evidence>
<evidence type="ECO:0000313" key="16">
    <source>
        <dbReference type="EMBL" id="EKC23809.1"/>
    </source>
</evidence>
<keyword evidence="6 15" id="KW-0812">Transmembrane</keyword>
<keyword evidence="13" id="KW-0009">Actin-binding</keyword>
<accession>K1PXJ0</accession>
<organism evidence="16">
    <name type="scientific">Magallana gigas</name>
    <name type="common">Pacific oyster</name>
    <name type="synonym">Crassostrea gigas</name>
    <dbReference type="NCBI Taxonomy" id="29159"/>
    <lineage>
        <taxon>Eukaryota</taxon>
        <taxon>Metazoa</taxon>
        <taxon>Spiralia</taxon>
        <taxon>Lophotrochozoa</taxon>
        <taxon>Mollusca</taxon>
        <taxon>Bivalvia</taxon>
        <taxon>Autobranchia</taxon>
        <taxon>Pteriomorphia</taxon>
        <taxon>Ostreida</taxon>
        <taxon>Ostreoidea</taxon>
        <taxon>Ostreidae</taxon>
        <taxon>Magallana</taxon>
    </lineage>
</organism>
<feature type="transmembrane region" description="Helical" evidence="15">
    <location>
        <begin position="286"/>
        <end position="305"/>
    </location>
</feature>
<dbReference type="CDD" id="cd04190">
    <property type="entry name" value="Chitin_synth_C"/>
    <property type="match status" value="1"/>
</dbReference>
<dbReference type="GO" id="GO:0003779">
    <property type="term" value="F:actin binding"/>
    <property type="evidence" value="ECO:0007669"/>
    <property type="project" value="UniProtKB-KW"/>
</dbReference>
<feature type="transmembrane region" description="Helical" evidence="15">
    <location>
        <begin position="928"/>
        <end position="948"/>
    </location>
</feature>
<feature type="transmembrane region" description="Helical" evidence="15">
    <location>
        <begin position="988"/>
        <end position="1006"/>
    </location>
</feature>
<dbReference type="GO" id="GO:0005524">
    <property type="term" value="F:ATP binding"/>
    <property type="evidence" value="ECO:0007669"/>
    <property type="project" value="InterPro"/>
</dbReference>
<evidence type="ECO:0000256" key="13">
    <source>
        <dbReference type="PROSITE-ProRule" id="PRU00782"/>
    </source>
</evidence>
<gene>
    <name evidence="16" type="ORF">CGI_10010453</name>
</gene>
<evidence type="ECO:0000256" key="9">
    <source>
        <dbReference type="ARBA" id="ARBA00023136"/>
    </source>
</evidence>
<feature type="transmembrane region" description="Helical" evidence="15">
    <location>
        <begin position="1294"/>
        <end position="1316"/>
    </location>
</feature>
<feature type="region of interest" description="Disordered" evidence="14">
    <location>
        <begin position="1573"/>
        <end position="1593"/>
    </location>
</feature>
<dbReference type="PROSITE" id="PS51456">
    <property type="entry name" value="MYOSIN_MOTOR"/>
    <property type="match status" value="1"/>
</dbReference>
<feature type="region of interest" description="Disordered" evidence="14">
    <location>
        <begin position="121"/>
        <end position="261"/>
    </location>
</feature>
<evidence type="ECO:0000256" key="2">
    <source>
        <dbReference type="ARBA" id="ARBA00012543"/>
    </source>
</evidence>
<feature type="transmembrane region" description="Helical" evidence="15">
    <location>
        <begin position="898"/>
        <end position="922"/>
    </location>
</feature>
<name>K1PXJ0_MAGGI</name>
<dbReference type="SUPFAM" id="SSF53448">
    <property type="entry name" value="Nucleotide-diphospho-sugar transferases"/>
    <property type="match status" value="1"/>
</dbReference>
<feature type="transmembrane region" description="Helical" evidence="15">
    <location>
        <begin position="1013"/>
        <end position="1035"/>
    </location>
</feature>
<feature type="compositionally biased region" description="Basic and acidic residues" evidence="14">
    <location>
        <begin position="121"/>
        <end position="164"/>
    </location>
</feature>
<dbReference type="Pfam" id="PF00063">
    <property type="entry name" value="Myosin_head"/>
    <property type="match status" value="1"/>
</dbReference>
<comment type="similarity">
    <text evidence="11">Belongs to the chitin synthase family. Class IV subfamily.</text>
</comment>
<dbReference type="InterPro" id="IPR001609">
    <property type="entry name" value="Myosin_head_motor_dom-like"/>
</dbReference>
<proteinExistence type="inferred from homology"/>
<keyword evidence="13" id="KW-0505">Motor protein</keyword>
<feature type="transmembrane region" description="Helical" evidence="15">
    <location>
        <begin position="421"/>
        <end position="442"/>
    </location>
</feature>
<keyword evidence="8" id="KW-0175">Coiled coil</keyword>
<dbReference type="Pfam" id="PF03142">
    <property type="entry name" value="Chitin_synth_2"/>
    <property type="match status" value="1"/>
</dbReference>
<evidence type="ECO:0000256" key="15">
    <source>
        <dbReference type="SAM" id="Phobius"/>
    </source>
</evidence>